<dbReference type="SUPFAM" id="SSF52540">
    <property type="entry name" value="P-loop containing nucleoside triphosphate hydrolases"/>
    <property type="match status" value="1"/>
</dbReference>
<reference evidence="1 2" key="1">
    <citation type="submission" date="2024-02" db="EMBL/GenBank/DDBJ databases">
        <title>Deinococcus aluminii NBRC 112889.</title>
        <authorList>
            <person name="Ichikawa N."/>
            <person name="Katano-Makiyama Y."/>
            <person name="Hidaka K."/>
        </authorList>
    </citation>
    <scope>NUCLEOTIDE SEQUENCE [LARGE SCALE GENOMIC DNA]</scope>
    <source>
        <strain evidence="1 2">NBRC 112889</strain>
    </source>
</reference>
<name>A0ABP9XE99_9DEIO</name>
<dbReference type="RefSeq" id="WP_345454320.1">
    <property type="nucleotide sequence ID" value="NZ_BAABRV010000004.1"/>
</dbReference>
<sequence>MNEYKENMEFEAEVRRVAEAAWGLEPGECQPQHYEGNRSIRELDGVARTRDVTHLIMATVSRKLEKAKSDVKKLNAAEAVERSRSSFIKKWLVTREQLDAEHIAFARSNGVEAITLEQFRRRFFDYQSYIAKRRVYAFGSARNLSDGSTSVPENEYAEVPMFITKYDGRLNHTKKEMVNLKEIISYLANGEVIIILAPFGSGKSLTIREIFKKIASSINQYSGNTPIVLNLREHWGQEYPDEILERHARALGFTPKENVNVAWRAGMAHIVLDGFDELSGQVVARLGDVNFMREARHRALVGVRRILNGATNGSGILIAGRDHYFDDIKEMVHSLGIDNRRFNIVELGEFTEDQAKLYLISKGVSVDLPSWLPRKPLLLGYLSHNKLLESVVAIDSSKGFGYAWDNFLDMICRREATHESGAIESDTLRHILESIACGVRATISGSGPIYGRDLSDAYFREVGFYPDEPVIMQLQRLPGLTQRDQDKGARAFVDIDMLNALQGSFIARYILGEIREVDNKSWQFGLSPRSIDTALYVLESKSKLIDKELSSLIIETARRVRRENLKDMYGYQLVADCVLIAIEAVRDNSNSISFGGLLLESAYIDVLNIEEVRTDDLVLRGCVIKDLYVDITIKDSKLKFEECIVGKVHGVTNSEALPQAMFDKCEVASFEPLDSNASILRSSLPIKTKALASILRKMFVQSGSGRKINSFKRGYDDQELGEWIDKILRYLSSNGYIYINNEIAYPNREFMHRVSNILRDLDHSIDPLLKEIALLK</sequence>
<organism evidence="1 2">
    <name type="scientific">Deinococcus aluminii</name>
    <dbReference type="NCBI Taxonomy" id="1656885"/>
    <lineage>
        <taxon>Bacteria</taxon>
        <taxon>Thermotogati</taxon>
        <taxon>Deinococcota</taxon>
        <taxon>Deinococci</taxon>
        <taxon>Deinococcales</taxon>
        <taxon>Deinococcaceae</taxon>
        <taxon>Deinococcus</taxon>
    </lineage>
</organism>
<dbReference type="Proteomes" id="UP001404956">
    <property type="component" value="Unassembled WGS sequence"/>
</dbReference>
<dbReference type="EMBL" id="BAABRV010000004">
    <property type="protein sequence ID" value="GAA5533703.1"/>
    <property type="molecule type" value="Genomic_DNA"/>
</dbReference>
<proteinExistence type="predicted"/>
<protein>
    <recommendedName>
        <fullName evidence="3">AAA+ ATPase domain-containing protein</fullName>
    </recommendedName>
</protein>
<gene>
    <name evidence="1" type="ORF">Dalu01_02111</name>
</gene>
<evidence type="ECO:0000313" key="1">
    <source>
        <dbReference type="EMBL" id="GAA5533703.1"/>
    </source>
</evidence>
<evidence type="ECO:0008006" key="3">
    <source>
        <dbReference type="Google" id="ProtNLM"/>
    </source>
</evidence>
<dbReference type="InterPro" id="IPR027417">
    <property type="entry name" value="P-loop_NTPase"/>
</dbReference>
<dbReference type="Gene3D" id="3.40.50.300">
    <property type="entry name" value="P-loop containing nucleotide triphosphate hydrolases"/>
    <property type="match status" value="1"/>
</dbReference>
<accession>A0ABP9XE99</accession>
<comment type="caution">
    <text evidence="1">The sequence shown here is derived from an EMBL/GenBank/DDBJ whole genome shotgun (WGS) entry which is preliminary data.</text>
</comment>
<keyword evidence="2" id="KW-1185">Reference proteome</keyword>
<evidence type="ECO:0000313" key="2">
    <source>
        <dbReference type="Proteomes" id="UP001404956"/>
    </source>
</evidence>